<protein>
    <recommendedName>
        <fullName evidence="3">Toxin</fullName>
    </recommendedName>
</protein>
<sequence>MRVAASATKHGINEEDGIHAALFPTWVAPLDDDPAQWRELRLGFDTHARLLETVVVVASDGDELLIHAMKARSKYVDLLR</sequence>
<dbReference type="EMBL" id="LT629700">
    <property type="protein sequence ID" value="SDL74370.1"/>
    <property type="molecule type" value="Genomic_DNA"/>
</dbReference>
<evidence type="ECO:0000313" key="1">
    <source>
        <dbReference type="EMBL" id="SDL74370.1"/>
    </source>
</evidence>
<name>A0A1G9MJB1_9CORY</name>
<evidence type="ECO:0000313" key="2">
    <source>
        <dbReference type="Proteomes" id="UP000199350"/>
    </source>
</evidence>
<dbReference type="AlphaFoldDB" id="A0A1G9MJB1"/>
<dbReference type="STRING" id="38302.SAMN04488535_0632"/>
<evidence type="ECO:0008006" key="3">
    <source>
        <dbReference type="Google" id="ProtNLM"/>
    </source>
</evidence>
<accession>A0A1G9MJB1</accession>
<dbReference type="OrthoDB" id="3577648at2"/>
<proteinExistence type="predicted"/>
<keyword evidence="2" id="KW-1185">Reference proteome</keyword>
<dbReference type="Proteomes" id="UP000199350">
    <property type="component" value="Chromosome I"/>
</dbReference>
<reference evidence="2" key="1">
    <citation type="submission" date="2016-10" db="EMBL/GenBank/DDBJ databases">
        <authorList>
            <person name="Varghese N."/>
            <person name="Submissions S."/>
        </authorList>
    </citation>
    <scope>NUCLEOTIDE SEQUENCE [LARGE SCALE GENOMIC DNA]</scope>
    <source>
        <strain evidence="2">DSM 20632</strain>
    </source>
</reference>
<gene>
    <name evidence="1" type="ORF">SAMN04488535_0632</name>
</gene>
<organism evidence="1 2">
    <name type="scientific">Corynebacterium mycetoides</name>
    <dbReference type="NCBI Taxonomy" id="38302"/>
    <lineage>
        <taxon>Bacteria</taxon>
        <taxon>Bacillati</taxon>
        <taxon>Actinomycetota</taxon>
        <taxon>Actinomycetes</taxon>
        <taxon>Mycobacteriales</taxon>
        <taxon>Corynebacteriaceae</taxon>
        <taxon>Corynebacterium</taxon>
    </lineage>
</organism>
<dbReference type="RefSeq" id="WP_092148619.1">
    <property type="nucleotide sequence ID" value="NZ_LT629700.1"/>
</dbReference>